<dbReference type="EMBL" id="MTYJ01000044">
    <property type="protein sequence ID" value="OQV18973.1"/>
    <property type="molecule type" value="Genomic_DNA"/>
</dbReference>
<evidence type="ECO:0000256" key="1">
    <source>
        <dbReference type="SAM" id="MobiDB-lite"/>
    </source>
</evidence>
<gene>
    <name evidence="2" type="ORF">BV898_07028</name>
</gene>
<sequence>MAVSQRVRPRFGASPRNAAPAAERRLERLEMPLRGARKTGASSAGSRTTRSGCRAGGGSGGMWRFYSEGFSRHQSWFGAGFW</sequence>
<keyword evidence="3" id="KW-1185">Reference proteome</keyword>
<proteinExistence type="predicted"/>
<dbReference type="Proteomes" id="UP000192578">
    <property type="component" value="Unassembled WGS sequence"/>
</dbReference>
<organism evidence="2 3">
    <name type="scientific">Hypsibius exemplaris</name>
    <name type="common">Freshwater tardigrade</name>
    <dbReference type="NCBI Taxonomy" id="2072580"/>
    <lineage>
        <taxon>Eukaryota</taxon>
        <taxon>Metazoa</taxon>
        <taxon>Ecdysozoa</taxon>
        <taxon>Tardigrada</taxon>
        <taxon>Eutardigrada</taxon>
        <taxon>Parachela</taxon>
        <taxon>Hypsibioidea</taxon>
        <taxon>Hypsibiidae</taxon>
        <taxon>Hypsibius</taxon>
    </lineage>
</organism>
<evidence type="ECO:0000313" key="2">
    <source>
        <dbReference type="EMBL" id="OQV18973.1"/>
    </source>
</evidence>
<reference evidence="3" key="1">
    <citation type="submission" date="2017-01" db="EMBL/GenBank/DDBJ databases">
        <title>Comparative genomics of anhydrobiosis in the tardigrade Hypsibius dujardini.</title>
        <authorList>
            <person name="Yoshida Y."/>
            <person name="Koutsovoulos G."/>
            <person name="Laetsch D."/>
            <person name="Stevens L."/>
            <person name="Kumar S."/>
            <person name="Horikawa D."/>
            <person name="Ishino K."/>
            <person name="Komine S."/>
            <person name="Tomita M."/>
            <person name="Blaxter M."/>
            <person name="Arakawa K."/>
        </authorList>
    </citation>
    <scope>NUCLEOTIDE SEQUENCE [LARGE SCALE GENOMIC DNA]</scope>
    <source>
        <strain evidence="3">Z151</strain>
    </source>
</reference>
<feature type="region of interest" description="Disordered" evidence="1">
    <location>
        <begin position="1"/>
        <end position="56"/>
    </location>
</feature>
<accession>A0A1W0WV01</accession>
<feature type="compositionally biased region" description="Basic and acidic residues" evidence="1">
    <location>
        <begin position="22"/>
        <end position="31"/>
    </location>
</feature>
<comment type="caution">
    <text evidence="2">The sequence shown here is derived from an EMBL/GenBank/DDBJ whole genome shotgun (WGS) entry which is preliminary data.</text>
</comment>
<dbReference type="AlphaFoldDB" id="A0A1W0WV01"/>
<protein>
    <submittedName>
        <fullName evidence="2">Uncharacterized protein</fullName>
    </submittedName>
</protein>
<evidence type="ECO:0000313" key="3">
    <source>
        <dbReference type="Proteomes" id="UP000192578"/>
    </source>
</evidence>
<name>A0A1W0WV01_HYPEX</name>